<protein>
    <submittedName>
        <fullName evidence="3">4'-phosphopantetheinyl transferase superfamily protein</fullName>
    </submittedName>
</protein>
<dbReference type="Proteomes" id="UP000298154">
    <property type="component" value="Unassembled WGS sequence"/>
</dbReference>
<reference evidence="3 4" key="1">
    <citation type="submission" date="2019-03" db="EMBL/GenBank/DDBJ databases">
        <title>Genomics of glacier-inhabiting Cryobacterium strains.</title>
        <authorList>
            <person name="Liu Q."/>
            <person name="Xin Y.-H."/>
        </authorList>
    </citation>
    <scope>NUCLEOTIDE SEQUENCE [LARGE SCALE GENOMIC DNA]</scope>
    <source>
        <strain evidence="3 4">Sr36</strain>
    </source>
</reference>
<keyword evidence="1 3" id="KW-0808">Transferase</keyword>
<sequence length="204" mass="21244">MTQTDVFLFVAPRAPLPEADRLRLAAAVALACPERGPVAIEQRCERCGGSHGRPLVLAPSGVQLSLSRAGDVVVVAVSLSGPIGVDVESIGAVGRAGFDDVAFNDLERVALHSVPAHARDQARAELWTAKEAVLKLSGRGLTVDPRELTVELRGGAASAVLSWPGTTLDLGQLHLESFDAGPGLVGTLAVLGATPPQLELRREV</sequence>
<dbReference type="Pfam" id="PF01648">
    <property type="entry name" value="ACPS"/>
    <property type="match status" value="1"/>
</dbReference>
<gene>
    <name evidence="3" type="ORF">E3T47_01160</name>
</gene>
<evidence type="ECO:0000256" key="1">
    <source>
        <dbReference type="ARBA" id="ARBA00022679"/>
    </source>
</evidence>
<name>A0A4R9AT02_9MICO</name>
<keyword evidence="4" id="KW-1185">Reference proteome</keyword>
<dbReference type="OrthoDB" id="190168at2"/>
<evidence type="ECO:0000313" key="4">
    <source>
        <dbReference type="Proteomes" id="UP000298154"/>
    </source>
</evidence>
<dbReference type="EMBL" id="SOHK01000004">
    <property type="protein sequence ID" value="TFD69425.1"/>
    <property type="molecule type" value="Genomic_DNA"/>
</dbReference>
<dbReference type="GO" id="GO:0008897">
    <property type="term" value="F:holo-[acyl-carrier-protein] synthase activity"/>
    <property type="evidence" value="ECO:0007669"/>
    <property type="project" value="InterPro"/>
</dbReference>
<dbReference type="InterPro" id="IPR008278">
    <property type="entry name" value="4-PPantetheinyl_Trfase_dom"/>
</dbReference>
<dbReference type="AlphaFoldDB" id="A0A4R9AT02"/>
<comment type="caution">
    <text evidence="3">The sequence shown here is derived from an EMBL/GenBank/DDBJ whole genome shotgun (WGS) entry which is preliminary data.</text>
</comment>
<accession>A0A4R9AT02</accession>
<dbReference type="SUPFAM" id="SSF56214">
    <property type="entry name" value="4'-phosphopantetheinyl transferase"/>
    <property type="match status" value="1"/>
</dbReference>
<evidence type="ECO:0000259" key="2">
    <source>
        <dbReference type="Pfam" id="PF01648"/>
    </source>
</evidence>
<dbReference type="InterPro" id="IPR037143">
    <property type="entry name" value="4-PPantetheinyl_Trfase_dom_sf"/>
</dbReference>
<feature type="domain" description="4'-phosphopantetheinyl transferase" evidence="2">
    <location>
        <begin position="82"/>
        <end position="158"/>
    </location>
</feature>
<evidence type="ECO:0000313" key="3">
    <source>
        <dbReference type="EMBL" id="TFD69425.1"/>
    </source>
</evidence>
<dbReference type="Gene3D" id="3.90.470.20">
    <property type="entry name" value="4'-phosphopantetheinyl transferase domain"/>
    <property type="match status" value="1"/>
</dbReference>
<dbReference type="RefSeq" id="WP_134553817.1">
    <property type="nucleotide sequence ID" value="NZ_SOHK01000004.1"/>
</dbReference>
<organism evidence="3 4">
    <name type="scientific">Cryobacterium ruanii</name>
    <dbReference type="NCBI Taxonomy" id="1259197"/>
    <lineage>
        <taxon>Bacteria</taxon>
        <taxon>Bacillati</taxon>
        <taxon>Actinomycetota</taxon>
        <taxon>Actinomycetes</taxon>
        <taxon>Micrococcales</taxon>
        <taxon>Microbacteriaceae</taxon>
        <taxon>Cryobacterium</taxon>
    </lineage>
</organism>
<proteinExistence type="predicted"/>
<dbReference type="GO" id="GO:0000287">
    <property type="term" value="F:magnesium ion binding"/>
    <property type="evidence" value="ECO:0007669"/>
    <property type="project" value="InterPro"/>
</dbReference>